<comment type="caution">
    <text evidence="3">The sequence shown here is derived from an EMBL/GenBank/DDBJ whole genome shotgun (WGS) entry which is preliminary data.</text>
</comment>
<organism evidence="3 4">
    <name type="scientific">Tilletia caries</name>
    <name type="common">wheat bunt fungus</name>
    <dbReference type="NCBI Taxonomy" id="13290"/>
    <lineage>
        <taxon>Eukaryota</taxon>
        <taxon>Fungi</taxon>
        <taxon>Dikarya</taxon>
        <taxon>Basidiomycota</taxon>
        <taxon>Ustilaginomycotina</taxon>
        <taxon>Exobasidiomycetes</taxon>
        <taxon>Tilletiales</taxon>
        <taxon>Tilletiaceae</taxon>
        <taxon>Tilletia</taxon>
    </lineage>
</organism>
<evidence type="ECO:0000256" key="2">
    <source>
        <dbReference type="ARBA" id="ARBA00023002"/>
    </source>
</evidence>
<dbReference type="InterPro" id="IPR002347">
    <property type="entry name" value="SDR_fam"/>
</dbReference>
<evidence type="ECO:0008006" key="5">
    <source>
        <dbReference type="Google" id="ProtNLM"/>
    </source>
</evidence>
<dbReference type="PANTHER" id="PTHR43639">
    <property type="entry name" value="OXIDOREDUCTASE, SHORT-CHAIN DEHYDROGENASE/REDUCTASE FAMILY (AFU_ORTHOLOGUE AFUA_5G02870)"/>
    <property type="match status" value="1"/>
</dbReference>
<dbReference type="PANTHER" id="PTHR43639:SF1">
    <property type="entry name" value="SHORT-CHAIN DEHYDROGENASE_REDUCTASE FAMILY PROTEIN"/>
    <property type="match status" value="1"/>
</dbReference>
<accession>A0A8T8SAE1</accession>
<dbReference type="Gene3D" id="3.40.50.720">
    <property type="entry name" value="NAD(P)-binding Rossmann-like Domain"/>
    <property type="match status" value="1"/>
</dbReference>
<evidence type="ECO:0000313" key="3">
    <source>
        <dbReference type="EMBL" id="KAE8236074.1"/>
    </source>
</evidence>
<dbReference type="EMBL" id="LWDD02003940">
    <property type="protein sequence ID" value="KAE8236074.1"/>
    <property type="molecule type" value="Genomic_DNA"/>
</dbReference>
<gene>
    <name evidence="3" type="ORF">A4X03_0g9562</name>
</gene>
<protein>
    <recommendedName>
        <fullName evidence="5">SDR family oxidoreductase</fullName>
    </recommendedName>
</protein>
<dbReference type="PRINTS" id="PR00081">
    <property type="entry name" value="GDHRDH"/>
</dbReference>
<dbReference type="Proteomes" id="UP000077671">
    <property type="component" value="Unassembled WGS sequence"/>
</dbReference>
<dbReference type="SUPFAM" id="SSF51735">
    <property type="entry name" value="NAD(P)-binding Rossmann-fold domains"/>
    <property type="match status" value="1"/>
</dbReference>
<sequence length="79" mass="8055">EGAPLGIRAVSLSPGFVATPGTEAFLKNPEIRAALLDGVLMDRPGEPEEVVALALFLASSEASFVTGSDFVIDGGLLAI</sequence>
<feature type="non-terminal residue" evidence="3">
    <location>
        <position position="1"/>
    </location>
</feature>
<dbReference type="AlphaFoldDB" id="A0A8T8SAE1"/>
<reference evidence="3" key="2">
    <citation type="journal article" date="2019" name="IMA Fungus">
        <title>Genome sequencing and comparison of five Tilletia species to identify candidate genes for the detection of regulated species infecting wheat.</title>
        <authorList>
            <person name="Nguyen H.D.T."/>
            <person name="Sultana T."/>
            <person name="Kesanakurti P."/>
            <person name="Hambleton S."/>
        </authorList>
    </citation>
    <scope>NUCLEOTIDE SEQUENCE</scope>
    <source>
        <strain evidence="3">DAOMC 238032</strain>
    </source>
</reference>
<evidence type="ECO:0000256" key="1">
    <source>
        <dbReference type="ARBA" id="ARBA00006484"/>
    </source>
</evidence>
<name>A0A8T8SAE1_9BASI</name>
<evidence type="ECO:0000313" key="4">
    <source>
        <dbReference type="Proteomes" id="UP000077671"/>
    </source>
</evidence>
<dbReference type="InterPro" id="IPR036291">
    <property type="entry name" value="NAD(P)-bd_dom_sf"/>
</dbReference>
<reference evidence="3" key="1">
    <citation type="submission" date="2016-04" db="EMBL/GenBank/DDBJ databases">
        <authorList>
            <person name="Nguyen H.D."/>
            <person name="Kesanakurti P."/>
            <person name="Cullis J."/>
            <person name="Levesque C.A."/>
            <person name="Hambleton S."/>
        </authorList>
    </citation>
    <scope>NUCLEOTIDE SEQUENCE</scope>
    <source>
        <strain evidence="3">DAOMC 238032</strain>
    </source>
</reference>
<comment type="similarity">
    <text evidence="1">Belongs to the short-chain dehydrogenases/reductases (SDR) family.</text>
</comment>
<proteinExistence type="inferred from homology"/>
<dbReference type="Pfam" id="PF13561">
    <property type="entry name" value="adh_short_C2"/>
    <property type="match status" value="1"/>
</dbReference>
<dbReference type="GO" id="GO:0016491">
    <property type="term" value="F:oxidoreductase activity"/>
    <property type="evidence" value="ECO:0007669"/>
    <property type="project" value="UniProtKB-KW"/>
</dbReference>
<keyword evidence="2" id="KW-0560">Oxidoreductase</keyword>